<name>A0ABR2HR09_9PEZI</name>
<evidence type="ECO:0000313" key="3">
    <source>
        <dbReference type="Proteomes" id="UP001390339"/>
    </source>
</evidence>
<gene>
    <name evidence="2" type="ORF">PGQ11_014005</name>
</gene>
<protein>
    <submittedName>
        <fullName evidence="2">Uncharacterized protein</fullName>
    </submittedName>
</protein>
<feature type="compositionally biased region" description="Basic and acidic residues" evidence="1">
    <location>
        <begin position="11"/>
        <end position="25"/>
    </location>
</feature>
<dbReference type="Proteomes" id="UP001390339">
    <property type="component" value="Unassembled WGS sequence"/>
</dbReference>
<keyword evidence="3" id="KW-1185">Reference proteome</keyword>
<feature type="region of interest" description="Disordered" evidence="1">
    <location>
        <begin position="1"/>
        <end position="25"/>
    </location>
</feature>
<evidence type="ECO:0000256" key="1">
    <source>
        <dbReference type="SAM" id="MobiDB-lite"/>
    </source>
</evidence>
<proteinExistence type="predicted"/>
<sequence>MTSQAESHPWPGEDIRLQTRDKRDKKGECRSLIVRTVKPHGSCLRGNVTGTRSLGQRYSALKKGRAILQPAYRGGEMQIQATPHLFSICHPAIRSAADQRSQTYVCLQGDKGTLVYCEVLRS</sequence>
<accession>A0ABR2HR09</accession>
<evidence type="ECO:0000313" key="2">
    <source>
        <dbReference type="EMBL" id="KAK8851526.1"/>
    </source>
</evidence>
<reference evidence="2 3" key="1">
    <citation type="journal article" date="2024" name="IMA Fungus">
        <title>Apiospora arundinis, a panoply of carbohydrate-active enzymes and secondary metabolites.</title>
        <authorList>
            <person name="Sorensen T."/>
            <person name="Petersen C."/>
            <person name="Muurmann A.T."/>
            <person name="Christiansen J.V."/>
            <person name="Brundto M.L."/>
            <person name="Overgaard C.K."/>
            <person name="Boysen A.T."/>
            <person name="Wollenberg R.D."/>
            <person name="Larsen T.O."/>
            <person name="Sorensen J.L."/>
            <person name="Nielsen K.L."/>
            <person name="Sondergaard T.E."/>
        </authorList>
    </citation>
    <scope>NUCLEOTIDE SEQUENCE [LARGE SCALE GENOMIC DNA]</scope>
    <source>
        <strain evidence="2 3">AAU 773</strain>
    </source>
</reference>
<dbReference type="EMBL" id="JAPCWZ010000009">
    <property type="protein sequence ID" value="KAK8851526.1"/>
    <property type="molecule type" value="Genomic_DNA"/>
</dbReference>
<organism evidence="2 3">
    <name type="scientific">Apiospora arundinis</name>
    <dbReference type="NCBI Taxonomy" id="335852"/>
    <lineage>
        <taxon>Eukaryota</taxon>
        <taxon>Fungi</taxon>
        <taxon>Dikarya</taxon>
        <taxon>Ascomycota</taxon>
        <taxon>Pezizomycotina</taxon>
        <taxon>Sordariomycetes</taxon>
        <taxon>Xylariomycetidae</taxon>
        <taxon>Amphisphaeriales</taxon>
        <taxon>Apiosporaceae</taxon>
        <taxon>Apiospora</taxon>
    </lineage>
</organism>
<comment type="caution">
    <text evidence="2">The sequence shown here is derived from an EMBL/GenBank/DDBJ whole genome shotgun (WGS) entry which is preliminary data.</text>
</comment>